<feature type="region of interest" description="Disordered" evidence="1">
    <location>
        <begin position="179"/>
        <end position="222"/>
    </location>
</feature>
<dbReference type="Proteomes" id="UP000630528">
    <property type="component" value="Unassembled WGS sequence"/>
</dbReference>
<dbReference type="AlphaFoldDB" id="A0A934WKT9"/>
<feature type="transmembrane region" description="Helical" evidence="2">
    <location>
        <begin position="6"/>
        <end position="24"/>
    </location>
</feature>
<evidence type="ECO:0000313" key="3">
    <source>
        <dbReference type="EMBL" id="MBK6004970.1"/>
    </source>
</evidence>
<gene>
    <name evidence="3" type="ORF">JJB11_02595</name>
</gene>
<reference evidence="3" key="2">
    <citation type="submission" date="2021-01" db="EMBL/GenBank/DDBJ databases">
        <authorList>
            <person name="Kang M."/>
        </authorList>
    </citation>
    <scope>NUCLEOTIDE SEQUENCE</scope>
    <source>
        <strain evidence="3">KACC 17527</strain>
    </source>
</reference>
<sequence length="222" mass="25183">MDTNVLLTIAILVLLAVIAAALLMRRKRSQRLAQRFGPEYDRTVESTGSRSRAEAELAAREKRREKLEIQPLEAAEAQRFRMEWDRVQARFVDNPRSAVSEADLLVRDVMMRRGYPMGDFDARAADLSVDHPRVVEHYRAAHAIALRDAQGEADTEGLRQAFVHYRVLFDELLQPAPAAAPARRTAADDPPAEKLRGGLLPPERAMAKEEPSVRERERHKEK</sequence>
<evidence type="ECO:0008006" key="5">
    <source>
        <dbReference type="Google" id="ProtNLM"/>
    </source>
</evidence>
<keyword evidence="2" id="KW-0472">Membrane</keyword>
<dbReference type="EMBL" id="JAEPWM010000001">
    <property type="protein sequence ID" value="MBK6004970.1"/>
    <property type="molecule type" value="Genomic_DNA"/>
</dbReference>
<dbReference type="RefSeq" id="WP_201166337.1">
    <property type="nucleotide sequence ID" value="NZ_JAEPWM010000001.1"/>
</dbReference>
<name>A0A934WKT9_9BURK</name>
<accession>A0A934WKT9</accession>
<evidence type="ECO:0000313" key="4">
    <source>
        <dbReference type="Proteomes" id="UP000630528"/>
    </source>
</evidence>
<organism evidence="3 4">
    <name type="scientific">Ramlibacter ginsenosidimutans</name>
    <dbReference type="NCBI Taxonomy" id="502333"/>
    <lineage>
        <taxon>Bacteria</taxon>
        <taxon>Pseudomonadati</taxon>
        <taxon>Pseudomonadota</taxon>
        <taxon>Betaproteobacteria</taxon>
        <taxon>Burkholderiales</taxon>
        <taxon>Comamonadaceae</taxon>
        <taxon>Ramlibacter</taxon>
    </lineage>
</organism>
<keyword evidence="4" id="KW-1185">Reference proteome</keyword>
<keyword evidence="2" id="KW-1133">Transmembrane helix</keyword>
<evidence type="ECO:0000256" key="2">
    <source>
        <dbReference type="SAM" id="Phobius"/>
    </source>
</evidence>
<evidence type="ECO:0000256" key="1">
    <source>
        <dbReference type="SAM" id="MobiDB-lite"/>
    </source>
</evidence>
<feature type="compositionally biased region" description="Basic and acidic residues" evidence="1">
    <location>
        <begin position="185"/>
        <end position="196"/>
    </location>
</feature>
<protein>
    <recommendedName>
        <fullName evidence="5">Secreted protein</fullName>
    </recommendedName>
</protein>
<comment type="caution">
    <text evidence="3">The sequence shown here is derived from an EMBL/GenBank/DDBJ whole genome shotgun (WGS) entry which is preliminary data.</text>
</comment>
<feature type="compositionally biased region" description="Basic and acidic residues" evidence="1">
    <location>
        <begin position="205"/>
        <end position="222"/>
    </location>
</feature>
<reference evidence="3" key="1">
    <citation type="journal article" date="2012" name="J. Microbiol. Biotechnol.">
        <title>Ramlibacter ginsenosidimutans sp. nov., with ginsenoside-converting activity.</title>
        <authorList>
            <person name="Wang L."/>
            <person name="An D.S."/>
            <person name="Kim S.G."/>
            <person name="Jin F.X."/>
            <person name="Kim S.C."/>
            <person name="Lee S.T."/>
            <person name="Im W.T."/>
        </authorList>
    </citation>
    <scope>NUCLEOTIDE SEQUENCE</scope>
    <source>
        <strain evidence="3">KACC 17527</strain>
    </source>
</reference>
<keyword evidence="2" id="KW-0812">Transmembrane</keyword>
<proteinExistence type="predicted"/>